<evidence type="ECO:0000313" key="4">
    <source>
        <dbReference type="Proteomes" id="UP000019375"/>
    </source>
</evidence>
<dbReference type="PANTHER" id="PTHR46192">
    <property type="entry name" value="BROAD-RANGE ACID PHOSPHATASE DET1"/>
    <property type="match status" value="1"/>
</dbReference>
<dbReference type="CDD" id="cd07067">
    <property type="entry name" value="HP_PGM_like"/>
    <property type="match status" value="1"/>
</dbReference>
<dbReference type="PROSITE" id="PS00175">
    <property type="entry name" value="PG_MUTASE"/>
    <property type="match status" value="1"/>
</dbReference>
<feature type="binding site" evidence="1">
    <location>
        <begin position="32"/>
        <end position="39"/>
    </location>
    <ligand>
        <name>substrate</name>
    </ligand>
</feature>
<dbReference type="SMART" id="SM00855">
    <property type="entry name" value="PGAM"/>
    <property type="match status" value="1"/>
</dbReference>
<dbReference type="Pfam" id="PF00300">
    <property type="entry name" value="His_Phos_1"/>
    <property type="match status" value="2"/>
</dbReference>
<feature type="compositionally biased region" description="Polar residues" evidence="2">
    <location>
        <begin position="1"/>
        <end position="11"/>
    </location>
</feature>
<gene>
    <name evidence="3" type="ORF">BN860_02410g</name>
</gene>
<reference evidence="4" key="1">
    <citation type="journal article" date="2013" name="Genome Announc.">
        <title>Genome sequence of the food spoilage yeast Zygosaccharomyces bailii CLIB 213(T).</title>
        <authorList>
            <person name="Galeote V."/>
            <person name="Bigey F."/>
            <person name="Devillers H."/>
            <person name="Neuveglise C."/>
            <person name="Dequin S."/>
        </authorList>
    </citation>
    <scope>NUCLEOTIDE SEQUENCE [LARGE SCALE GENOMIC DNA]</scope>
    <source>
        <strain evidence="4">CLIB 213 / ATCC 58445 / CBS 680 / CCRC 21525 / NBRC 1098 / NCYC 1416 / NRRL Y-2227</strain>
    </source>
</reference>
<sequence>MFASTASTGNTELPPMNGHRPSRKPRLIVLIRHGESESNRDKSINQYTPNHMIPLTTTGWAQARATGAQLLKILNVDDESIVDRLVEKYHVSGGTLPIHGYARLNHAKDTNVVFYTSPYKRTRQTLKGILDVFDEYNALNSGVQLPHSQCYEPEVPRQAGVWGVAHPKECRRERHYIEYRVKDDPRIREQDFGNFQETHSMKELMQKRSTYGHFFFRFKEGESAADVYDRVASFQETLYRHFDKQERKPRDVVVLVTHGIYSRVFLMKWFRWTYEEFESFSNIPNGSMVVMELDETIDRYVLRTILPKWI</sequence>
<accession>A0A8J2XAX3</accession>
<feature type="region of interest" description="Disordered" evidence="2">
    <location>
        <begin position="1"/>
        <end position="24"/>
    </location>
</feature>
<dbReference type="InterPro" id="IPR013078">
    <property type="entry name" value="His_Pase_superF_clade-1"/>
</dbReference>
<dbReference type="EMBL" id="HG316465">
    <property type="protein sequence ID" value="CDF91590.1"/>
    <property type="molecule type" value="Genomic_DNA"/>
</dbReference>
<evidence type="ECO:0000313" key="3">
    <source>
        <dbReference type="EMBL" id="CDF91590.1"/>
    </source>
</evidence>
<dbReference type="SUPFAM" id="SSF53254">
    <property type="entry name" value="Phosphoglycerate mutase-like"/>
    <property type="match status" value="1"/>
</dbReference>
<proteinExistence type="predicted"/>
<name>A0A8J2XAX3_ZYGB2</name>
<dbReference type="Gene3D" id="3.40.50.1240">
    <property type="entry name" value="Phosphoglycerate mutase-like"/>
    <property type="match status" value="1"/>
</dbReference>
<organism evidence="3 4">
    <name type="scientific">Zygosaccharomyces bailii (strain CLIB 213 / ATCC 58445 / CBS 680 / BCRC 21525 / NBRC 1098 / NCYC 1416 / NRRL Y-2227)</name>
    <dbReference type="NCBI Taxonomy" id="1333698"/>
    <lineage>
        <taxon>Eukaryota</taxon>
        <taxon>Fungi</taxon>
        <taxon>Dikarya</taxon>
        <taxon>Ascomycota</taxon>
        <taxon>Saccharomycotina</taxon>
        <taxon>Saccharomycetes</taxon>
        <taxon>Saccharomycetales</taxon>
        <taxon>Saccharomycetaceae</taxon>
        <taxon>Zygosaccharomyces</taxon>
    </lineage>
</organism>
<dbReference type="GO" id="GO:0003824">
    <property type="term" value="F:catalytic activity"/>
    <property type="evidence" value="ECO:0007669"/>
    <property type="project" value="InterPro"/>
</dbReference>
<dbReference type="Proteomes" id="UP000019375">
    <property type="component" value="Unassembled WGS sequence"/>
</dbReference>
<dbReference type="AlphaFoldDB" id="A0A8J2XAX3"/>
<evidence type="ECO:0000256" key="2">
    <source>
        <dbReference type="SAM" id="MobiDB-lite"/>
    </source>
</evidence>
<dbReference type="InterPro" id="IPR029033">
    <property type="entry name" value="His_PPase_superfam"/>
</dbReference>
<dbReference type="OrthoDB" id="10261749at2759"/>
<dbReference type="InterPro" id="IPR001345">
    <property type="entry name" value="PG/BPGM_mutase_AS"/>
</dbReference>
<evidence type="ECO:0000256" key="1">
    <source>
        <dbReference type="PIRSR" id="PIRSR613078-2"/>
    </source>
</evidence>
<dbReference type="InterPro" id="IPR052765">
    <property type="entry name" value="PGM-Related"/>
</dbReference>
<protein>
    <submittedName>
        <fullName evidence="3">ZYBA0S12-02410g1_1</fullName>
    </submittedName>
</protein>
<keyword evidence="4" id="KW-1185">Reference proteome</keyword>